<gene>
    <name evidence="2" type="ORF">S12H4_35896</name>
</gene>
<evidence type="ECO:0000313" key="2">
    <source>
        <dbReference type="EMBL" id="GAI88380.1"/>
    </source>
</evidence>
<keyword evidence="1" id="KW-0472">Membrane</keyword>
<dbReference type="EMBL" id="BARW01021366">
    <property type="protein sequence ID" value="GAI88380.1"/>
    <property type="molecule type" value="Genomic_DNA"/>
</dbReference>
<name>X1TLD0_9ZZZZ</name>
<sequence>ERIMNINGLGGIGDEYTFGLWCIDYERSTPFYDYLTGQWNTCIYICLSLPRGMPSGETFKFIVRDKLHPETIYLEEKHTKLSSENFWVFQEHITFIESTTKPESISLKIEVYRPTTATSPTDSLNLEGGFTPPTINGNGSKTLLYTLLGLGTIGASVYILKKGDKK</sequence>
<feature type="non-terminal residue" evidence="2">
    <location>
        <position position="1"/>
    </location>
</feature>
<proteinExistence type="predicted"/>
<evidence type="ECO:0000256" key="1">
    <source>
        <dbReference type="SAM" id="Phobius"/>
    </source>
</evidence>
<dbReference type="AlphaFoldDB" id="X1TLD0"/>
<protein>
    <submittedName>
        <fullName evidence="2">Uncharacterized protein</fullName>
    </submittedName>
</protein>
<feature type="transmembrane region" description="Helical" evidence="1">
    <location>
        <begin position="142"/>
        <end position="160"/>
    </location>
</feature>
<accession>X1TLD0</accession>
<organism evidence="2">
    <name type="scientific">marine sediment metagenome</name>
    <dbReference type="NCBI Taxonomy" id="412755"/>
    <lineage>
        <taxon>unclassified sequences</taxon>
        <taxon>metagenomes</taxon>
        <taxon>ecological metagenomes</taxon>
    </lineage>
</organism>
<keyword evidence="1" id="KW-1133">Transmembrane helix</keyword>
<keyword evidence="1" id="KW-0812">Transmembrane</keyword>
<reference evidence="2" key="1">
    <citation type="journal article" date="2014" name="Front. Microbiol.">
        <title>High frequency of phylogenetically diverse reductive dehalogenase-homologous genes in deep subseafloor sedimentary metagenomes.</title>
        <authorList>
            <person name="Kawai M."/>
            <person name="Futagami T."/>
            <person name="Toyoda A."/>
            <person name="Takaki Y."/>
            <person name="Nishi S."/>
            <person name="Hori S."/>
            <person name="Arai W."/>
            <person name="Tsubouchi T."/>
            <person name="Morono Y."/>
            <person name="Uchiyama I."/>
            <person name="Ito T."/>
            <person name="Fujiyama A."/>
            <person name="Inagaki F."/>
            <person name="Takami H."/>
        </authorList>
    </citation>
    <scope>NUCLEOTIDE SEQUENCE</scope>
    <source>
        <strain evidence="2">Expedition CK06-06</strain>
    </source>
</reference>
<comment type="caution">
    <text evidence="2">The sequence shown here is derived from an EMBL/GenBank/DDBJ whole genome shotgun (WGS) entry which is preliminary data.</text>
</comment>